<evidence type="ECO:0000313" key="3">
    <source>
        <dbReference type="Proteomes" id="UP000064967"/>
    </source>
</evidence>
<protein>
    <submittedName>
        <fullName evidence="2">Uncharacterized protein</fullName>
    </submittedName>
</protein>
<feature type="compositionally biased region" description="Low complexity" evidence="1">
    <location>
        <begin position="136"/>
        <end position="146"/>
    </location>
</feature>
<reference evidence="2 3" key="1">
    <citation type="submission" date="2015-08" db="EMBL/GenBank/DDBJ databases">
        <authorList>
            <person name="Babu N.S."/>
            <person name="Beckwith C.J."/>
            <person name="Beseler K.G."/>
            <person name="Brison A."/>
            <person name="Carone J.V."/>
            <person name="Caskin T.P."/>
            <person name="Diamond M."/>
            <person name="Durham M.E."/>
            <person name="Foxe J.M."/>
            <person name="Go M."/>
            <person name="Henderson B.A."/>
            <person name="Jones I.B."/>
            <person name="McGettigan J.A."/>
            <person name="Micheletti S.J."/>
            <person name="Nasrallah M.E."/>
            <person name="Ortiz D."/>
            <person name="Piller C.R."/>
            <person name="Privatt S.R."/>
            <person name="Schneider S.L."/>
            <person name="Sharp S."/>
            <person name="Smith T.C."/>
            <person name="Stanton J.D."/>
            <person name="Ullery H.E."/>
            <person name="Wilson R.J."/>
            <person name="Serrano M.G."/>
            <person name="Buck G."/>
            <person name="Lee V."/>
            <person name="Wang Y."/>
            <person name="Carvalho R."/>
            <person name="Voegtly L."/>
            <person name="Shi R."/>
            <person name="Duckworth R."/>
            <person name="Johnson A."/>
            <person name="Loviza R."/>
            <person name="Walstead R."/>
            <person name="Shah Z."/>
            <person name="Kiflezghi M."/>
            <person name="Wade K."/>
            <person name="Ball S.L."/>
            <person name="Bradley K.W."/>
            <person name="Asai D.J."/>
            <person name="Bowman C.A."/>
            <person name="Russell D.A."/>
            <person name="Pope W.H."/>
            <person name="Jacobs-Sera D."/>
            <person name="Hendrix R.W."/>
            <person name="Hatfull G.F."/>
        </authorList>
    </citation>
    <scope>NUCLEOTIDE SEQUENCE [LARGE SCALE GENOMIC DNA]</scope>
    <source>
        <strain evidence="2 3">DSM 27648</strain>
    </source>
</reference>
<feature type="compositionally biased region" description="Low complexity" evidence="1">
    <location>
        <begin position="174"/>
        <end position="185"/>
    </location>
</feature>
<dbReference type="KEGG" id="llu:AKJ09_06163"/>
<evidence type="ECO:0000313" key="2">
    <source>
        <dbReference type="EMBL" id="AKU99499.1"/>
    </source>
</evidence>
<gene>
    <name evidence="2" type="ORF">AKJ09_06163</name>
</gene>
<name>A0A0K1Q287_9BACT</name>
<dbReference type="EMBL" id="CP012333">
    <property type="protein sequence ID" value="AKU99499.1"/>
    <property type="molecule type" value="Genomic_DNA"/>
</dbReference>
<feature type="region of interest" description="Disordered" evidence="1">
    <location>
        <begin position="136"/>
        <end position="185"/>
    </location>
</feature>
<dbReference type="AlphaFoldDB" id="A0A0K1Q287"/>
<accession>A0A0K1Q287</accession>
<dbReference type="STRING" id="1391654.AKJ09_06163"/>
<evidence type="ECO:0000256" key="1">
    <source>
        <dbReference type="SAM" id="MobiDB-lite"/>
    </source>
</evidence>
<proteinExistence type="predicted"/>
<keyword evidence="3" id="KW-1185">Reference proteome</keyword>
<organism evidence="2 3">
    <name type="scientific">Labilithrix luteola</name>
    <dbReference type="NCBI Taxonomy" id="1391654"/>
    <lineage>
        <taxon>Bacteria</taxon>
        <taxon>Pseudomonadati</taxon>
        <taxon>Myxococcota</taxon>
        <taxon>Polyangia</taxon>
        <taxon>Polyangiales</taxon>
        <taxon>Labilitrichaceae</taxon>
        <taxon>Labilithrix</taxon>
    </lineage>
</organism>
<dbReference type="Proteomes" id="UP000064967">
    <property type="component" value="Chromosome"/>
</dbReference>
<sequence>MLGTRDANVPLASALLAFVAFIATILGSTRWCRAAEASPIPVRITEALHAGCPRTPTMVARVKTRVPRVREAAEGEPAVSIDVRVERREGVSRGTVTLSVGGERAERQASSVSCERVLAALAVMASIGLDEREMPANEAPAVAPPASAEPPSPATEARADTTLHPPLARRPKTSSAPARSSQPRAPSRIAVAFGTGLELSLNRATVVSPKIFVELLFPLRFEPFVRLGFERSFRADVASNEGVASVRWNAATVDVCADFVGFAKMAAGGCANVEIGSLDAVVVDPLPSRERSRFWLTGGLSARLSWRPLRALSFDLAVGARVPFLRNELFFEPSTLVYEAPAVVPFAGTAIVGHFP</sequence>